<accession>A0A1G6JGW7</accession>
<evidence type="ECO:0000313" key="2">
    <source>
        <dbReference type="Proteomes" id="UP000183203"/>
    </source>
</evidence>
<protein>
    <submittedName>
        <fullName evidence="1">Uncharacterized protein</fullName>
    </submittedName>
</protein>
<name>A0A1G6JGW7_9MICO</name>
<dbReference type="RefSeq" id="WP_058231993.1">
    <property type="nucleotide sequence ID" value="NZ_FMYG01000003.1"/>
</dbReference>
<reference evidence="1 2" key="1">
    <citation type="submission" date="2016-09" db="EMBL/GenBank/DDBJ databases">
        <authorList>
            <person name="Capua I."/>
            <person name="De Benedictis P."/>
            <person name="Joannis T."/>
            <person name="Lombin L.H."/>
            <person name="Cattoli G."/>
        </authorList>
    </citation>
    <scope>NUCLEOTIDE SEQUENCE [LARGE SCALE GENOMIC DNA]</scope>
    <source>
        <strain evidence="1 2">NIO-1002</strain>
    </source>
</reference>
<dbReference type="AlphaFoldDB" id="A0A1G6JGW7"/>
<dbReference type="EMBL" id="FMYG01000003">
    <property type="protein sequence ID" value="SDC17176.1"/>
    <property type="molecule type" value="Genomic_DNA"/>
</dbReference>
<sequence>MDTITARAVADALGVSLPTAHALLDDEGVSRTGRGIPRVAPIAVLEALRARRGSVPRSAFRRTDVQVLLVLQRFEMGLPSARAIAVRANLSPSTVAAALTRLRAHGAVTDDVVSIRGGRVRRIRVDPASWPTSVRNAVTRATVPTLTTSTRPMPRGLRPLLRGAQDEASVARALLRSPDPLAWAWAVANVPEAVLKDVARHRGLNAEARLMVHRTLAASVSSTNGLSSSGGTPT</sequence>
<proteinExistence type="predicted"/>
<evidence type="ECO:0000313" key="1">
    <source>
        <dbReference type="EMBL" id="SDC17176.1"/>
    </source>
</evidence>
<dbReference type="SUPFAM" id="SSF46785">
    <property type="entry name" value="Winged helix' DNA-binding domain"/>
    <property type="match status" value="1"/>
</dbReference>
<gene>
    <name evidence="1" type="ORF">SAMN05216418_1802</name>
</gene>
<organism evidence="1 2">
    <name type="scientific">Microbacterium enclense</name>
    <dbReference type="NCBI Taxonomy" id="993073"/>
    <lineage>
        <taxon>Bacteria</taxon>
        <taxon>Bacillati</taxon>
        <taxon>Actinomycetota</taxon>
        <taxon>Actinomycetes</taxon>
        <taxon>Micrococcales</taxon>
        <taxon>Microbacteriaceae</taxon>
        <taxon>Microbacterium</taxon>
    </lineage>
</organism>
<dbReference type="Proteomes" id="UP000183203">
    <property type="component" value="Unassembled WGS sequence"/>
</dbReference>
<dbReference type="InterPro" id="IPR036390">
    <property type="entry name" value="WH_DNA-bd_sf"/>
</dbReference>